<dbReference type="Pfam" id="PF04265">
    <property type="entry name" value="TPK_B1_binding"/>
    <property type="match status" value="1"/>
</dbReference>
<comment type="catalytic activity">
    <reaction evidence="7">
        <text>thiamine + ATP = thiamine diphosphate + AMP + H(+)</text>
        <dbReference type="Rhea" id="RHEA:11576"/>
        <dbReference type="ChEBI" id="CHEBI:15378"/>
        <dbReference type="ChEBI" id="CHEBI:18385"/>
        <dbReference type="ChEBI" id="CHEBI:30616"/>
        <dbReference type="ChEBI" id="CHEBI:58937"/>
        <dbReference type="ChEBI" id="CHEBI:456215"/>
    </reaction>
</comment>
<sequence>MTANGIVNKKLPCNTICNVIKCWQWDISPFIENVKQNSTKYAVVILNRPITQKQDFVKSLWNNATVRVTVDGGTTHWNNFYKNLVNEDKKNIRLPDLITGDFDSITQDVLQEFKKKGCEAVHTPDQNYTDFTKALIELNNYNEQHKTELDHIVTLGQNSGRIDQILGNIQTLFLVREMHILPPKTNVYIMSDDTVSWLLSPGDHVIFVPEETRTFKRSWCSLVPVGESCDAVTTSGLKWNLNNQPLKFGSLVSTSNTFDRSEVVKIKCSHTLLWSMRVPSLTEKQRKKQIYLLK</sequence>
<evidence type="ECO:0000259" key="8">
    <source>
        <dbReference type="SMART" id="SM00983"/>
    </source>
</evidence>
<dbReference type="GO" id="GO:0006772">
    <property type="term" value="P:thiamine metabolic process"/>
    <property type="evidence" value="ECO:0007669"/>
    <property type="project" value="InterPro"/>
</dbReference>
<evidence type="ECO:0000256" key="3">
    <source>
        <dbReference type="ARBA" id="ARBA00022679"/>
    </source>
</evidence>
<dbReference type="Pfam" id="PF04263">
    <property type="entry name" value="TPK_catalytic"/>
    <property type="match status" value="1"/>
</dbReference>
<dbReference type="NCBIfam" id="TIGR01378">
    <property type="entry name" value="thi_PPkinase"/>
    <property type="match status" value="1"/>
</dbReference>
<dbReference type="PIRSF" id="PIRSF031057">
    <property type="entry name" value="Thiamin_pyrophosphokinase"/>
    <property type="match status" value="1"/>
</dbReference>
<proteinExistence type="inferred from homology"/>
<dbReference type="AlphaFoldDB" id="A0A821Q572"/>
<keyword evidence="5 7" id="KW-0418">Kinase</keyword>
<comment type="pathway">
    <text evidence="1 7">Cofactor biosynthesis; thiamine diphosphate biosynthesis; thiamine diphosphate from thiamine: step 1/1.</text>
</comment>
<evidence type="ECO:0000256" key="4">
    <source>
        <dbReference type="ARBA" id="ARBA00022741"/>
    </source>
</evidence>
<reference evidence="9" key="1">
    <citation type="submission" date="2021-02" db="EMBL/GenBank/DDBJ databases">
        <authorList>
            <person name="Steward A R."/>
        </authorList>
    </citation>
    <scope>NUCLEOTIDE SEQUENCE</scope>
</reference>
<evidence type="ECO:0000256" key="2">
    <source>
        <dbReference type="ARBA" id="ARBA00006785"/>
    </source>
</evidence>
<comment type="similarity">
    <text evidence="2 7">Belongs to the thiamine pyrophosphokinase family.</text>
</comment>
<dbReference type="GO" id="GO:0005524">
    <property type="term" value="F:ATP binding"/>
    <property type="evidence" value="ECO:0007669"/>
    <property type="project" value="UniProtKB-UniRule"/>
</dbReference>
<evidence type="ECO:0000256" key="7">
    <source>
        <dbReference type="PIRNR" id="PIRNR031057"/>
    </source>
</evidence>
<keyword evidence="4 7" id="KW-0547">Nucleotide-binding</keyword>
<dbReference type="GO" id="GO:0004788">
    <property type="term" value="F:thiamine diphosphokinase activity"/>
    <property type="evidence" value="ECO:0007669"/>
    <property type="project" value="UniProtKB-UniRule"/>
</dbReference>
<dbReference type="InterPro" id="IPR036371">
    <property type="entry name" value="TPK_B1-bd_sf"/>
</dbReference>
<dbReference type="OrthoDB" id="25149at2759"/>
<dbReference type="InterPro" id="IPR006282">
    <property type="entry name" value="Thi_PPkinase"/>
</dbReference>
<dbReference type="Proteomes" id="UP000663880">
    <property type="component" value="Unassembled WGS sequence"/>
</dbReference>
<evidence type="ECO:0000256" key="1">
    <source>
        <dbReference type="ARBA" id="ARBA00005078"/>
    </source>
</evidence>
<evidence type="ECO:0000256" key="6">
    <source>
        <dbReference type="ARBA" id="ARBA00022840"/>
    </source>
</evidence>
<evidence type="ECO:0000256" key="5">
    <source>
        <dbReference type="ARBA" id="ARBA00022777"/>
    </source>
</evidence>
<name>A0A821Q572_9NEOP</name>
<dbReference type="Gene3D" id="3.40.50.10240">
    <property type="entry name" value="Thiamin pyrophosphokinase, catalytic domain"/>
    <property type="match status" value="1"/>
</dbReference>
<feature type="domain" description="Thiamin pyrophosphokinase thiamin-binding" evidence="8">
    <location>
        <begin position="202"/>
        <end position="273"/>
    </location>
</feature>
<dbReference type="Gene3D" id="2.60.120.320">
    <property type="entry name" value="Thiamin pyrophosphokinase, thiamin-binding domain"/>
    <property type="match status" value="1"/>
</dbReference>
<keyword evidence="10" id="KW-1185">Reference proteome</keyword>
<dbReference type="FunFam" id="3.40.50.10240:FF:000006">
    <property type="entry name" value="Thiamin pyrophosphokinase 1"/>
    <property type="match status" value="1"/>
</dbReference>
<protein>
    <recommendedName>
        <fullName evidence="7">Thiamine pyrophosphokinase</fullName>
        <ecNumber evidence="7">2.7.6.2</ecNumber>
    </recommendedName>
</protein>
<dbReference type="UniPathway" id="UPA00060">
    <property type="reaction ID" value="UER00597"/>
</dbReference>
<dbReference type="PANTHER" id="PTHR13622:SF8">
    <property type="entry name" value="THIAMIN PYROPHOSPHOKINASE 1"/>
    <property type="match status" value="1"/>
</dbReference>
<dbReference type="PANTHER" id="PTHR13622">
    <property type="entry name" value="THIAMIN PYROPHOSPHOKINASE"/>
    <property type="match status" value="1"/>
</dbReference>
<dbReference type="EC" id="2.7.6.2" evidence="7"/>
<accession>A0A821Q572</accession>
<dbReference type="GO" id="GO:0016301">
    <property type="term" value="F:kinase activity"/>
    <property type="evidence" value="ECO:0007669"/>
    <property type="project" value="UniProtKB-UniRule"/>
</dbReference>
<keyword evidence="3 7" id="KW-0808">Transferase</keyword>
<dbReference type="GO" id="GO:0030975">
    <property type="term" value="F:thiamine binding"/>
    <property type="evidence" value="ECO:0007669"/>
    <property type="project" value="UniProtKB-UniRule"/>
</dbReference>
<dbReference type="SUPFAM" id="SSF63862">
    <property type="entry name" value="Thiamin pyrophosphokinase, substrate-binding domain"/>
    <property type="match status" value="1"/>
</dbReference>
<evidence type="ECO:0000313" key="9">
    <source>
        <dbReference type="EMBL" id="CAF4815333.1"/>
    </source>
</evidence>
<dbReference type="GO" id="GO:0009229">
    <property type="term" value="P:thiamine diphosphate biosynthetic process"/>
    <property type="evidence" value="ECO:0007669"/>
    <property type="project" value="UniProtKB-UniRule"/>
</dbReference>
<evidence type="ECO:0000313" key="10">
    <source>
        <dbReference type="Proteomes" id="UP000663880"/>
    </source>
</evidence>
<keyword evidence="6 7" id="KW-0067">ATP-binding</keyword>
<dbReference type="InterPro" id="IPR036759">
    <property type="entry name" value="TPK_catalytic_sf"/>
</dbReference>
<organism evidence="9 10">
    <name type="scientific">Pieris macdunnoughi</name>
    <dbReference type="NCBI Taxonomy" id="345717"/>
    <lineage>
        <taxon>Eukaryota</taxon>
        <taxon>Metazoa</taxon>
        <taxon>Ecdysozoa</taxon>
        <taxon>Arthropoda</taxon>
        <taxon>Hexapoda</taxon>
        <taxon>Insecta</taxon>
        <taxon>Pterygota</taxon>
        <taxon>Neoptera</taxon>
        <taxon>Endopterygota</taxon>
        <taxon>Lepidoptera</taxon>
        <taxon>Glossata</taxon>
        <taxon>Ditrysia</taxon>
        <taxon>Papilionoidea</taxon>
        <taxon>Pieridae</taxon>
        <taxon>Pierinae</taxon>
        <taxon>Pieris</taxon>
    </lineage>
</organism>
<dbReference type="SUPFAM" id="SSF63999">
    <property type="entry name" value="Thiamin pyrophosphokinase, catalytic domain"/>
    <property type="match status" value="1"/>
</dbReference>
<comment type="caution">
    <text evidence="9">The sequence shown here is derived from an EMBL/GenBank/DDBJ whole genome shotgun (WGS) entry which is preliminary data.</text>
</comment>
<dbReference type="CDD" id="cd07995">
    <property type="entry name" value="TPK"/>
    <property type="match status" value="1"/>
</dbReference>
<dbReference type="InterPro" id="IPR007371">
    <property type="entry name" value="TPK_catalytic"/>
</dbReference>
<dbReference type="FunFam" id="2.60.120.320:FF:000001">
    <property type="entry name" value="Thiamine pyrophosphokinase"/>
    <property type="match status" value="1"/>
</dbReference>
<dbReference type="InterPro" id="IPR007373">
    <property type="entry name" value="Thiamin_PyroPKinase_B1-bd"/>
</dbReference>
<dbReference type="EMBL" id="CAJOBZ010000007">
    <property type="protein sequence ID" value="CAF4815333.1"/>
    <property type="molecule type" value="Genomic_DNA"/>
</dbReference>
<gene>
    <name evidence="9" type="ORF">PMACD_LOCUS4288</name>
</gene>
<dbReference type="InterPro" id="IPR016966">
    <property type="entry name" value="Thiamin_pyrophosphokinase_euk"/>
</dbReference>
<dbReference type="SMART" id="SM00983">
    <property type="entry name" value="TPK_B1_binding"/>
    <property type="match status" value="1"/>
</dbReference>